<feature type="transmembrane region" description="Helical" evidence="1">
    <location>
        <begin position="191"/>
        <end position="208"/>
    </location>
</feature>
<reference evidence="2 3" key="1">
    <citation type="submission" date="2014-10" db="EMBL/GenBank/DDBJ databases">
        <title>Complete genome sequence of Parvimonas micra KCOM 1535 (= ChDC B708).</title>
        <authorList>
            <person name="Kook J.-K."/>
            <person name="Park S.-N."/>
            <person name="Lim Y.K."/>
            <person name="Roh H."/>
        </authorList>
    </citation>
    <scope>NUCLEOTIDE SEQUENCE [LARGE SCALE GENOMIC DNA]</scope>
    <source>
        <strain evidence="3">KCOM 1535 / ChDC B708</strain>
    </source>
</reference>
<keyword evidence="1" id="KW-0812">Transmembrane</keyword>
<keyword evidence="1" id="KW-0472">Membrane</keyword>
<dbReference type="AlphaFoldDB" id="A0A0B4RZY5"/>
<dbReference type="EMBL" id="CP009761">
    <property type="protein sequence ID" value="AIZ36055.1"/>
    <property type="molecule type" value="Genomic_DNA"/>
</dbReference>
<evidence type="ECO:0000313" key="3">
    <source>
        <dbReference type="Proteomes" id="UP000031386"/>
    </source>
</evidence>
<dbReference type="OrthoDB" id="1701057at2"/>
<dbReference type="Gene3D" id="3.30.1390.10">
    <property type="match status" value="1"/>
</dbReference>
<dbReference type="KEGG" id="pmic:NW74_01080"/>
<gene>
    <name evidence="2" type="ORF">NW74_01080</name>
</gene>
<accession>A0A0B4RZY5</accession>
<organism evidence="2 3">
    <name type="scientific">Parvimonas micra</name>
    <dbReference type="NCBI Taxonomy" id="33033"/>
    <lineage>
        <taxon>Bacteria</taxon>
        <taxon>Bacillati</taxon>
        <taxon>Bacillota</taxon>
        <taxon>Tissierellia</taxon>
        <taxon>Tissierellales</taxon>
        <taxon>Peptoniphilaceae</taxon>
        <taxon>Parvimonas</taxon>
    </lineage>
</organism>
<keyword evidence="2" id="KW-0689">Ribosomal protein</keyword>
<proteinExistence type="predicted"/>
<evidence type="ECO:0000313" key="2">
    <source>
        <dbReference type="EMBL" id="AIZ36055.1"/>
    </source>
</evidence>
<sequence>MDEELYDLLKQKRKEEAVKYIRNKYDMDFKSAKETIDKMTKTLEFFEGKNRGLSKTDFSDMFKNSIISRIYDNDLYALIRENRKIEAVKYVKDKYNFDLEKAKAMVDTLEPEMFTEKSIISTSNSNSSNFVSGYSIGNYSYKMSDGEQLYYIYKDGDKKEVNRVSIPKDILKDFEKSADEYEDKRIKRKNILLGILLVIIIAVILIYFK</sequence>
<dbReference type="InterPro" id="IPR014719">
    <property type="entry name" value="Ribosomal_bL12_C/ClpS-like"/>
</dbReference>
<keyword evidence="2" id="KW-0687">Ribonucleoprotein</keyword>
<keyword evidence="3" id="KW-1185">Reference proteome</keyword>
<name>A0A0B4RZY5_9FIRM</name>
<evidence type="ECO:0000256" key="1">
    <source>
        <dbReference type="SAM" id="Phobius"/>
    </source>
</evidence>
<dbReference type="RefSeq" id="WP_041953422.1">
    <property type="nucleotide sequence ID" value="NZ_CP009761.1"/>
</dbReference>
<dbReference type="GO" id="GO:0005840">
    <property type="term" value="C:ribosome"/>
    <property type="evidence" value="ECO:0007669"/>
    <property type="project" value="UniProtKB-KW"/>
</dbReference>
<keyword evidence="1" id="KW-1133">Transmembrane helix</keyword>
<dbReference type="STRING" id="33033.NW74_01080"/>
<dbReference type="Proteomes" id="UP000031386">
    <property type="component" value="Chromosome"/>
</dbReference>
<protein>
    <submittedName>
        <fullName evidence="2">50S ribosomal protein L7/L12</fullName>
    </submittedName>
</protein>